<dbReference type="PANTHER" id="PTHR35400:SF3">
    <property type="entry name" value="SLL1072 PROTEIN"/>
    <property type="match status" value="1"/>
</dbReference>
<dbReference type="InterPro" id="IPR008538">
    <property type="entry name" value="Uma2"/>
</dbReference>
<sequence>MTAAALDHAGPWTEADYFGLGESTSRIELLDGSLIVSPAPSGPHQQIARRLANAMEAGVEAAGLAVMEAVNVRLRPGRIAIPDVVVASDDELGVFEAAEVRLVAEVVSPGNAAADRVVKMQLYALAGIPWYLLAQETPPEFRLFRLQAGHYVEHAVADEGDRLRLIEPFAAELAVSEVIRPRKR</sequence>
<dbReference type="Pfam" id="PF05685">
    <property type="entry name" value="Uma2"/>
    <property type="match status" value="1"/>
</dbReference>
<keyword evidence="2" id="KW-0540">Nuclease</keyword>
<comment type="caution">
    <text evidence="2">The sequence shown here is derived from an EMBL/GenBank/DDBJ whole genome shotgun (WGS) entry which is preliminary data.</text>
</comment>
<evidence type="ECO:0000259" key="1">
    <source>
        <dbReference type="Pfam" id="PF05685"/>
    </source>
</evidence>
<dbReference type="Gene3D" id="3.90.1570.10">
    <property type="entry name" value="tt1808, chain A"/>
    <property type="match status" value="1"/>
</dbReference>
<dbReference type="InterPro" id="IPR012296">
    <property type="entry name" value="Nuclease_put_TT1808"/>
</dbReference>
<dbReference type="GO" id="GO:0004519">
    <property type="term" value="F:endonuclease activity"/>
    <property type="evidence" value="ECO:0007669"/>
    <property type="project" value="UniProtKB-KW"/>
</dbReference>
<proteinExistence type="predicted"/>
<keyword evidence="2" id="KW-0378">Hydrolase</keyword>
<dbReference type="SUPFAM" id="SSF52980">
    <property type="entry name" value="Restriction endonuclease-like"/>
    <property type="match status" value="1"/>
</dbReference>
<feature type="domain" description="Putative restriction endonuclease" evidence="1">
    <location>
        <begin position="20"/>
        <end position="174"/>
    </location>
</feature>
<protein>
    <submittedName>
        <fullName evidence="2">Uma2 family endonuclease</fullName>
    </submittedName>
</protein>
<keyword evidence="3" id="KW-1185">Reference proteome</keyword>
<evidence type="ECO:0000313" key="3">
    <source>
        <dbReference type="Proteomes" id="UP001589894"/>
    </source>
</evidence>
<dbReference type="EMBL" id="JBHLUE010000002">
    <property type="protein sequence ID" value="MFC0563247.1"/>
    <property type="molecule type" value="Genomic_DNA"/>
</dbReference>
<evidence type="ECO:0000313" key="2">
    <source>
        <dbReference type="EMBL" id="MFC0563247.1"/>
    </source>
</evidence>
<dbReference type="PANTHER" id="PTHR35400">
    <property type="entry name" value="SLR1083 PROTEIN"/>
    <property type="match status" value="1"/>
</dbReference>
<dbReference type="RefSeq" id="WP_377335592.1">
    <property type="nucleotide sequence ID" value="NZ_JBHLUE010000002.1"/>
</dbReference>
<organism evidence="2 3">
    <name type="scientific">Plantactinospora siamensis</name>
    <dbReference type="NCBI Taxonomy" id="555372"/>
    <lineage>
        <taxon>Bacteria</taxon>
        <taxon>Bacillati</taxon>
        <taxon>Actinomycetota</taxon>
        <taxon>Actinomycetes</taxon>
        <taxon>Micromonosporales</taxon>
        <taxon>Micromonosporaceae</taxon>
        <taxon>Plantactinospora</taxon>
    </lineage>
</organism>
<accession>A0ABV6NR48</accession>
<name>A0ABV6NR48_9ACTN</name>
<gene>
    <name evidence="2" type="ORF">ACFFHU_03570</name>
</gene>
<keyword evidence="2" id="KW-0255">Endonuclease</keyword>
<dbReference type="CDD" id="cd06260">
    <property type="entry name" value="DUF820-like"/>
    <property type="match status" value="1"/>
</dbReference>
<dbReference type="InterPro" id="IPR011335">
    <property type="entry name" value="Restrct_endonuc-II-like"/>
</dbReference>
<reference evidence="2 3" key="1">
    <citation type="submission" date="2024-09" db="EMBL/GenBank/DDBJ databases">
        <authorList>
            <person name="Sun Q."/>
            <person name="Mori K."/>
        </authorList>
    </citation>
    <scope>NUCLEOTIDE SEQUENCE [LARGE SCALE GENOMIC DNA]</scope>
    <source>
        <strain evidence="2 3">TBRC 2205</strain>
    </source>
</reference>
<dbReference type="Proteomes" id="UP001589894">
    <property type="component" value="Unassembled WGS sequence"/>
</dbReference>